<dbReference type="Pfam" id="PF23359">
    <property type="entry name" value="Lsr2_DNA-bd"/>
    <property type="match status" value="1"/>
</dbReference>
<evidence type="ECO:0000256" key="1">
    <source>
        <dbReference type="ARBA" id="ARBA00023125"/>
    </source>
</evidence>
<gene>
    <name evidence="3" type="ORF">KV394_02155</name>
</gene>
<evidence type="ECO:0000313" key="3">
    <source>
        <dbReference type="EMBL" id="UPL09982.1"/>
    </source>
</evidence>
<dbReference type="Proteomes" id="UP000831467">
    <property type="component" value="Chromosome"/>
</dbReference>
<dbReference type="InterPro" id="IPR055370">
    <property type="entry name" value="Lsr2_DNA-bd"/>
</dbReference>
<evidence type="ECO:0000259" key="2">
    <source>
        <dbReference type="Pfam" id="PF23359"/>
    </source>
</evidence>
<keyword evidence="1" id="KW-0238">DNA-binding</keyword>
<sequence>MTALEVKPNPVAVRAWARKNGIRVSETGNISRHVRECYLEANPDVELQARNARPDLFALADDMVEAELIRTGELSFEAPEPEAHAEQVVTSVSTCEPRSLAEWLRLRDELAATIAQHVGGSPSVREAAEALLVQGWMRNSAA</sequence>
<feature type="domain" description="Lsr2 DNA-binding" evidence="2">
    <location>
        <begin position="7"/>
        <end position="41"/>
    </location>
</feature>
<keyword evidence="4" id="KW-1185">Reference proteome</keyword>
<dbReference type="RefSeq" id="WP_247982189.1">
    <property type="nucleotide sequence ID" value="NZ_CP078076.1"/>
</dbReference>
<dbReference type="Gene3D" id="4.10.320.10">
    <property type="entry name" value="E3-binding domain"/>
    <property type="match status" value="1"/>
</dbReference>
<dbReference type="EMBL" id="CP078076">
    <property type="protein sequence ID" value="UPL09982.1"/>
    <property type="molecule type" value="Genomic_DNA"/>
</dbReference>
<reference evidence="3 4" key="1">
    <citation type="submission" date="2021-06" db="EMBL/GenBank/DDBJ databases">
        <title>Genome-based taxonomic framework of Microbacterium strains isolated from marine environment, the description of four new species and reclassification of four preexisting species.</title>
        <authorList>
            <person name="Lee S.D."/>
            <person name="Kim S.-M."/>
            <person name="Byeon Y.-S."/>
            <person name="Yang H.L."/>
            <person name="Kim I.S."/>
        </authorList>
    </citation>
    <scope>NUCLEOTIDE SEQUENCE [LARGE SCALE GENOMIC DNA]</scope>
    <source>
        <strain evidence="3 4">SSW1-51</strain>
    </source>
</reference>
<dbReference type="InterPro" id="IPR036625">
    <property type="entry name" value="E3-bd_dom_sf"/>
</dbReference>
<organism evidence="3 4">
    <name type="scientific">Microbacterium sufflavum</name>
    <dbReference type="NCBI Taxonomy" id="2851649"/>
    <lineage>
        <taxon>Bacteria</taxon>
        <taxon>Bacillati</taxon>
        <taxon>Actinomycetota</taxon>
        <taxon>Actinomycetes</taxon>
        <taxon>Micrococcales</taxon>
        <taxon>Microbacteriaceae</taxon>
        <taxon>Microbacterium</taxon>
    </lineage>
</organism>
<accession>A0ABY4IBR6</accession>
<protein>
    <submittedName>
        <fullName evidence="3">Lsr2 family protein</fullName>
    </submittedName>
</protein>
<evidence type="ECO:0000313" key="4">
    <source>
        <dbReference type="Proteomes" id="UP000831467"/>
    </source>
</evidence>
<proteinExistence type="predicted"/>
<name>A0ABY4IBR6_9MICO</name>